<dbReference type="SUPFAM" id="SSF57667">
    <property type="entry name" value="beta-beta-alpha zinc fingers"/>
    <property type="match status" value="1"/>
</dbReference>
<feature type="domain" description="C2H2-type" evidence="6">
    <location>
        <begin position="202"/>
        <end position="229"/>
    </location>
</feature>
<dbReference type="PROSITE" id="PS00028">
    <property type="entry name" value="ZINC_FINGER_C2H2_1"/>
    <property type="match status" value="6"/>
</dbReference>
<evidence type="ECO:0000256" key="5">
    <source>
        <dbReference type="PROSITE-ProRule" id="PRU00042"/>
    </source>
</evidence>
<protein>
    <recommendedName>
        <fullName evidence="6">C2H2-type domain-containing protein</fullName>
    </recommendedName>
</protein>
<keyword evidence="4" id="KW-0862">Zinc</keyword>
<evidence type="ECO:0000256" key="1">
    <source>
        <dbReference type="ARBA" id="ARBA00022723"/>
    </source>
</evidence>
<dbReference type="PANTHER" id="PTHR24379">
    <property type="entry name" value="KRAB AND ZINC FINGER DOMAIN-CONTAINING"/>
    <property type="match status" value="1"/>
</dbReference>
<accession>A0A9N9ZYP1</accession>
<evidence type="ECO:0000256" key="3">
    <source>
        <dbReference type="ARBA" id="ARBA00022771"/>
    </source>
</evidence>
<dbReference type="PROSITE" id="PS50157">
    <property type="entry name" value="ZINC_FINGER_C2H2_2"/>
    <property type="match status" value="5"/>
</dbReference>
<feature type="domain" description="C2H2-type" evidence="6">
    <location>
        <begin position="227"/>
        <end position="254"/>
    </location>
</feature>
<name>A0A9N9ZYP1_BEMTA</name>
<dbReference type="GO" id="GO:0008270">
    <property type="term" value="F:zinc ion binding"/>
    <property type="evidence" value="ECO:0007669"/>
    <property type="project" value="UniProtKB-KW"/>
</dbReference>
<dbReference type="KEGG" id="btab:109032202"/>
<evidence type="ECO:0000256" key="4">
    <source>
        <dbReference type="ARBA" id="ARBA00022833"/>
    </source>
</evidence>
<dbReference type="InterPro" id="IPR013087">
    <property type="entry name" value="Znf_C2H2_type"/>
</dbReference>
<evidence type="ECO:0000259" key="6">
    <source>
        <dbReference type="PROSITE" id="PS50157"/>
    </source>
</evidence>
<dbReference type="Gene3D" id="3.30.160.60">
    <property type="entry name" value="Classic Zinc Finger"/>
    <property type="match status" value="3"/>
</dbReference>
<proteinExistence type="predicted"/>
<dbReference type="Pfam" id="PF00096">
    <property type="entry name" value="zf-C2H2"/>
    <property type="match status" value="1"/>
</dbReference>
<dbReference type="EMBL" id="OU963862">
    <property type="protein sequence ID" value="CAH0380549.1"/>
    <property type="molecule type" value="Genomic_DNA"/>
</dbReference>
<sequence length="376" mass="43134">MDLKADIKEEPLFDLKEEFIHQNFDIKCESNEDGSHPSGCFAKLCSSETSGIDCASTRGAHLQFKVEPQLGPLTSSIQVLSENKPNLVSSEEAVNRICITPPEEPSLYSSGKSVYTDCDESSLPASWNQMEVLRPLVPAEIHTVNLPPLSPVPQSNMKANSSDVRTYFHCSDNLSLMDESEVDPLAWERESVLKKESQEPSHPCPQCSEQFDSAEDLNEHVVVHSIHKCTICFRHCKTDRELRRHLKYHPKKKQIPPKLRFPCPHCSRKYSSKVKVREHIHVNHGIYACAYCSDTFASKKKVKKHLSNVHFHEYPCPLCPQKFRLESLLKQHLSQVHSTKDFLFHCAHCPGKFKKIHDIKRHLEVHFRVRRSRRNV</sequence>
<gene>
    <name evidence="7" type="ORF">BEMITA_LOCUS294</name>
</gene>
<organism evidence="7 8">
    <name type="scientific">Bemisia tabaci</name>
    <name type="common">Sweetpotato whitefly</name>
    <name type="synonym">Aleurodes tabaci</name>
    <dbReference type="NCBI Taxonomy" id="7038"/>
    <lineage>
        <taxon>Eukaryota</taxon>
        <taxon>Metazoa</taxon>
        <taxon>Ecdysozoa</taxon>
        <taxon>Arthropoda</taxon>
        <taxon>Hexapoda</taxon>
        <taxon>Insecta</taxon>
        <taxon>Pterygota</taxon>
        <taxon>Neoptera</taxon>
        <taxon>Paraneoptera</taxon>
        <taxon>Hemiptera</taxon>
        <taxon>Sternorrhyncha</taxon>
        <taxon>Aleyrodoidea</taxon>
        <taxon>Aleyrodidae</taxon>
        <taxon>Aleyrodinae</taxon>
        <taxon>Bemisia</taxon>
    </lineage>
</organism>
<evidence type="ECO:0000313" key="8">
    <source>
        <dbReference type="Proteomes" id="UP001152759"/>
    </source>
</evidence>
<dbReference type="SMART" id="SM00355">
    <property type="entry name" value="ZnF_C2H2"/>
    <property type="match status" value="6"/>
</dbReference>
<reference evidence="7" key="1">
    <citation type="submission" date="2021-12" db="EMBL/GenBank/DDBJ databases">
        <authorList>
            <person name="King R."/>
        </authorList>
    </citation>
    <scope>NUCLEOTIDE SEQUENCE</scope>
</reference>
<keyword evidence="8" id="KW-1185">Reference proteome</keyword>
<dbReference type="AlphaFoldDB" id="A0A9N9ZYP1"/>
<evidence type="ECO:0000313" key="7">
    <source>
        <dbReference type="EMBL" id="CAH0380549.1"/>
    </source>
</evidence>
<feature type="domain" description="C2H2-type" evidence="6">
    <location>
        <begin position="314"/>
        <end position="342"/>
    </location>
</feature>
<dbReference type="PANTHER" id="PTHR24379:SF121">
    <property type="entry name" value="C2H2-TYPE DOMAIN-CONTAINING PROTEIN"/>
    <property type="match status" value="1"/>
</dbReference>
<keyword evidence="3 5" id="KW-0863">Zinc-finger</keyword>
<feature type="domain" description="C2H2-type" evidence="6">
    <location>
        <begin position="287"/>
        <end position="315"/>
    </location>
</feature>
<keyword evidence="2" id="KW-0677">Repeat</keyword>
<dbReference type="InterPro" id="IPR036236">
    <property type="entry name" value="Znf_C2H2_sf"/>
</dbReference>
<keyword evidence="1" id="KW-0479">Metal-binding</keyword>
<dbReference type="Proteomes" id="UP001152759">
    <property type="component" value="Chromosome 1"/>
</dbReference>
<evidence type="ECO:0000256" key="2">
    <source>
        <dbReference type="ARBA" id="ARBA00022737"/>
    </source>
</evidence>
<feature type="domain" description="C2H2-type" evidence="6">
    <location>
        <begin position="344"/>
        <end position="371"/>
    </location>
</feature>